<dbReference type="OrthoDB" id="9808943at2"/>
<organism evidence="2 3">
    <name type="scientific">Sinorhizobium terangae</name>
    <dbReference type="NCBI Taxonomy" id="110322"/>
    <lineage>
        <taxon>Bacteria</taxon>
        <taxon>Pseudomonadati</taxon>
        <taxon>Pseudomonadota</taxon>
        <taxon>Alphaproteobacteria</taxon>
        <taxon>Hyphomicrobiales</taxon>
        <taxon>Rhizobiaceae</taxon>
        <taxon>Sinorhizobium/Ensifer group</taxon>
        <taxon>Sinorhizobium</taxon>
    </lineage>
</organism>
<proteinExistence type="inferred from homology"/>
<evidence type="ECO:0000313" key="2">
    <source>
        <dbReference type="EMBL" id="MQX17359.1"/>
    </source>
</evidence>
<dbReference type="AlphaFoldDB" id="A0A6N7LJF6"/>
<evidence type="ECO:0000313" key="3">
    <source>
        <dbReference type="Proteomes" id="UP000439983"/>
    </source>
</evidence>
<dbReference type="Pfam" id="PF01042">
    <property type="entry name" value="Ribonuc_L-PSP"/>
    <property type="match status" value="1"/>
</dbReference>
<dbReference type="EMBL" id="WITC01000094">
    <property type="protein sequence ID" value="MQX17359.1"/>
    <property type="molecule type" value="Genomic_DNA"/>
</dbReference>
<protein>
    <submittedName>
        <fullName evidence="2">RidA family protein</fullName>
    </submittedName>
</protein>
<dbReference type="InterPro" id="IPR035959">
    <property type="entry name" value="RutC-like_sf"/>
</dbReference>
<name>A0A6N7LJF6_SINTE</name>
<dbReference type="PANTHER" id="PTHR11803:SF58">
    <property type="entry name" value="PROTEIN HMF1-RELATED"/>
    <property type="match status" value="1"/>
</dbReference>
<comment type="similarity">
    <text evidence="1">Belongs to the RutC family.</text>
</comment>
<dbReference type="RefSeq" id="WP_153441238.1">
    <property type="nucleotide sequence ID" value="NZ_JACIGA010000030.1"/>
</dbReference>
<dbReference type="Gene3D" id="3.30.1330.40">
    <property type="entry name" value="RutC-like"/>
    <property type="match status" value="1"/>
</dbReference>
<keyword evidence="3" id="KW-1185">Reference proteome</keyword>
<dbReference type="Proteomes" id="UP000439983">
    <property type="component" value="Unassembled WGS sequence"/>
</dbReference>
<dbReference type="CDD" id="cd00448">
    <property type="entry name" value="YjgF_YER057c_UK114_family"/>
    <property type="match status" value="1"/>
</dbReference>
<dbReference type="GO" id="GO:0005829">
    <property type="term" value="C:cytosol"/>
    <property type="evidence" value="ECO:0007669"/>
    <property type="project" value="TreeGrafter"/>
</dbReference>
<dbReference type="InterPro" id="IPR006175">
    <property type="entry name" value="YjgF/YER057c/UK114"/>
</dbReference>
<accession>A0A6N7LJF6</accession>
<comment type="caution">
    <text evidence="2">The sequence shown here is derived from an EMBL/GenBank/DDBJ whole genome shotgun (WGS) entry which is preliminary data.</text>
</comment>
<reference evidence="2 3" key="1">
    <citation type="journal article" date="2013" name="Genome Biol.">
        <title>Comparative genomics of the core and accessory genomes of 48 Sinorhizobium strains comprising five genospecies.</title>
        <authorList>
            <person name="Sugawara M."/>
            <person name="Epstein B."/>
            <person name="Badgley B.D."/>
            <person name="Unno T."/>
            <person name="Xu L."/>
            <person name="Reese J."/>
            <person name="Gyaneshwar P."/>
            <person name="Denny R."/>
            <person name="Mudge J."/>
            <person name="Bharti A.K."/>
            <person name="Farmer A.D."/>
            <person name="May G.D."/>
            <person name="Woodward J.E."/>
            <person name="Medigue C."/>
            <person name="Vallenet D."/>
            <person name="Lajus A."/>
            <person name="Rouy Z."/>
            <person name="Martinez-Vaz B."/>
            <person name="Tiffin P."/>
            <person name="Young N.D."/>
            <person name="Sadowsky M.J."/>
        </authorList>
    </citation>
    <scope>NUCLEOTIDE SEQUENCE [LARGE SCALE GENOMIC DNA]</scope>
    <source>
        <strain evidence="2 3">USDA4894</strain>
    </source>
</reference>
<evidence type="ECO:0000256" key="1">
    <source>
        <dbReference type="ARBA" id="ARBA00010552"/>
    </source>
</evidence>
<sequence>MKSTPIDPATLSNPAAPFSQGMLTSSGATWLHISGQISGEGACEDQAKTVWNQITQVLKEAGMEIRNLVKINQYIVAGTDVSAYTKIRNSFIDGHRPANTLVLVPALAGEGVLLEVEAVAAKF</sequence>
<dbReference type="GO" id="GO:0019239">
    <property type="term" value="F:deaminase activity"/>
    <property type="evidence" value="ECO:0007669"/>
    <property type="project" value="TreeGrafter"/>
</dbReference>
<gene>
    <name evidence="2" type="ORF">GHK62_22130</name>
</gene>
<dbReference type="SUPFAM" id="SSF55298">
    <property type="entry name" value="YjgF-like"/>
    <property type="match status" value="1"/>
</dbReference>
<dbReference type="PANTHER" id="PTHR11803">
    <property type="entry name" value="2-IMINOBUTANOATE/2-IMINOPROPANOATE DEAMINASE RIDA"/>
    <property type="match status" value="1"/>
</dbReference>